<comment type="caution">
    <text evidence="1">The sequence shown here is derived from an EMBL/GenBank/DDBJ whole genome shotgun (WGS) entry which is preliminary data.</text>
</comment>
<gene>
    <name evidence="1" type="ORF">BV25DRAFT_1827997</name>
</gene>
<evidence type="ECO:0000313" key="1">
    <source>
        <dbReference type="EMBL" id="KAI0060201.1"/>
    </source>
</evidence>
<evidence type="ECO:0000313" key="2">
    <source>
        <dbReference type="Proteomes" id="UP000814140"/>
    </source>
</evidence>
<accession>A0ACB8SWY6</accession>
<reference evidence="1" key="1">
    <citation type="submission" date="2021-03" db="EMBL/GenBank/DDBJ databases">
        <authorList>
            <consortium name="DOE Joint Genome Institute"/>
            <person name="Ahrendt S."/>
            <person name="Looney B.P."/>
            <person name="Miyauchi S."/>
            <person name="Morin E."/>
            <person name="Drula E."/>
            <person name="Courty P.E."/>
            <person name="Chicoki N."/>
            <person name="Fauchery L."/>
            <person name="Kohler A."/>
            <person name="Kuo A."/>
            <person name="Labutti K."/>
            <person name="Pangilinan J."/>
            <person name="Lipzen A."/>
            <person name="Riley R."/>
            <person name="Andreopoulos W."/>
            <person name="He G."/>
            <person name="Johnson J."/>
            <person name="Barry K.W."/>
            <person name="Grigoriev I.V."/>
            <person name="Nagy L."/>
            <person name="Hibbett D."/>
            <person name="Henrissat B."/>
            <person name="Matheny P.B."/>
            <person name="Labbe J."/>
            <person name="Martin F."/>
        </authorList>
    </citation>
    <scope>NUCLEOTIDE SEQUENCE</scope>
    <source>
        <strain evidence="1">HHB10654</strain>
    </source>
</reference>
<keyword evidence="2" id="KW-1185">Reference proteome</keyword>
<dbReference type="EMBL" id="MU277220">
    <property type="protein sequence ID" value="KAI0060201.1"/>
    <property type="molecule type" value="Genomic_DNA"/>
</dbReference>
<name>A0ACB8SWY6_9AGAM</name>
<dbReference type="Proteomes" id="UP000814140">
    <property type="component" value="Unassembled WGS sequence"/>
</dbReference>
<proteinExistence type="predicted"/>
<organism evidence="1 2">
    <name type="scientific">Artomyces pyxidatus</name>
    <dbReference type="NCBI Taxonomy" id="48021"/>
    <lineage>
        <taxon>Eukaryota</taxon>
        <taxon>Fungi</taxon>
        <taxon>Dikarya</taxon>
        <taxon>Basidiomycota</taxon>
        <taxon>Agaricomycotina</taxon>
        <taxon>Agaricomycetes</taxon>
        <taxon>Russulales</taxon>
        <taxon>Auriscalpiaceae</taxon>
        <taxon>Artomyces</taxon>
    </lineage>
</organism>
<protein>
    <submittedName>
        <fullName evidence="1">Uncharacterized protein</fullName>
    </submittedName>
</protein>
<sequence>MTAPLDLVYSHFQPPPGPFYEELLLDSVPERLPSRLPPPGTAHLEGHLGKFIGDGNSGIVFELDTLQLDGAPPAQGTVPRLVVKIARSNRLAALARESWFYDEMECLQGSSIARCYGWFEMELSSGQVVPAWREHPAEDPRDRDHALDHDGKTIHPDQLKRTARRDILSVLVLEMLGDRMPLGRLPSDDKVDIMSLHEDISHLSLAFSDNARRQNILRAPQEEPYLPSEVSPFTHRTHAWRVIDFEFGVKTNYTAVQLSLSYKGRVRRMFEDAEEEGAEDEVPAAFPEDRRTGELLQCA</sequence>
<reference evidence="1" key="2">
    <citation type="journal article" date="2022" name="New Phytol.">
        <title>Evolutionary transition to the ectomycorrhizal habit in the genomes of a hyperdiverse lineage of mushroom-forming fungi.</title>
        <authorList>
            <person name="Looney B."/>
            <person name="Miyauchi S."/>
            <person name="Morin E."/>
            <person name="Drula E."/>
            <person name="Courty P.E."/>
            <person name="Kohler A."/>
            <person name="Kuo A."/>
            <person name="LaButti K."/>
            <person name="Pangilinan J."/>
            <person name="Lipzen A."/>
            <person name="Riley R."/>
            <person name="Andreopoulos W."/>
            <person name="He G."/>
            <person name="Johnson J."/>
            <person name="Nolan M."/>
            <person name="Tritt A."/>
            <person name="Barry K.W."/>
            <person name="Grigoriev I.V."/>
            <person name="Nagy L.G."/>
            <person name="Hibbett D."/>
            <person name="Henrissat B."/>
            <person name="Matheny P.B."/>
            <person name="Labbe J."/>
            <person name="Martin F.M."/>
        </authorList>
    </citation>
    <scope>NUCLEOTIDE SEQUENCE</scope>
    <source>
        <strain evidence="1">HHB10654</strain>
    </source>
</reference>